<keyword evidence="1" id="KW-1133">Transmembrane helix</keyword>
<proteinExistence type="predicted"/>
<name>A0ABW6HPI1_9FLAO</name>
<reference evidence="2 3" key="1">
    <citation type="submission" date="2024-06" db="EMBL/GenBank/DDBJ databases">
        <title>Flavobacterium spp. isolated from glacier.</title>
        <authorList>
            <person name="Han D."/>
        </authorList>
    </citation>
    <scope>NUCLEOTIDE SEQUENCE [LARGE SCALE GENOMIC DNA]</scope>
    <source>
        <strain evidence="2 3">LB3P45</strain>
    </source>
</reference>
<keyword evidence="3" id="KW-1185">Reference proteome</keyword>
<dbReference type="Proteomes" id="UP001600039">
    <property type="component" value="Unassembled WGS sequence"/>
</dbReference>
<dbReference type="NCBIfam" id="NF038353">
    <property type="entry name" value="FxLYD_dom"/>
    <property type="match status" value="1"/>
</dbReference>
<evidence type="ECO:0000256" key="1">
    <source>
        <dbReference type="SAM" id="Phobius"/>
    </source>
</evidence>
<dbReference type="EMBL" id="JBHZQA010000009">
    <property type="protein sequence ID" value="MFE3848949.1"/>
    <property type="molecule type" value="Genomic_DNA"/>
</dbReference>
<gene>
    <name evidence="2" type="ORF">ACFX5D_13335</name>
</gene>
<sequence>MKVLKWIGIVIVGIIVLGLLLPDSDKKTEGKAEVAETSKEDIEVVKSSETNTEMMRTVHVEVKNNTDKLLNSGQIKVIYEDAKGNIVGTGLGTILNLASGASKVVDCLAMDVVGASTYRTEVTPLMYE</sequence>
<dbReference type="RefSeq" id="WP_379858704.1">
    <property type="nucleotide sequence ID" value="NZ_JBHZQA010000009.1"/>
</dbReference>
<comment type="caution">
    <text evidence="2">The sequence shown here is derived from an EMBL/GenBank/DDBJ whole genome shotgun (WGS) entry which is preliminary data.</text>
</comment>
<accession>A0ABW6HPI1</accession>
<feature type="transmembrane region" description="Helical" evidence="1">
    <location>
        <begin position="6"/>
        <end position="22"/>
    </location>
</feature>
<keyword evidence="1" id="KW-0812">Transmembrane</keyword>
<keyword evidence="1" id="KW-0472">Membrane</keyword>
<protein>
    <submittedName>
        <fullName evidence="2">FxLYD domain-containing protein</fullName>
    </submittedName>
</protein>
<dbReference type="InterPro" id="IPR047676">
    <property type="entry name" value="FxLYD_dom"/>
</dbReference>
<evidence type="ECO:0000313" key="2">
    <source>
        <dbReference type="EMBL" id="MFE3848949.1"/>
    </source>
</evidence>
<evidence type="ECO:0000313" key="3">
    <source>
        <dbReference type="Proteomes" id="UP001600039"/>
    </source>
</evidence>
<organism evidence="2 3">
    <name type="scientific">Flavobacterium fructosi</name>
    <dbReference type="NCBI Taxonomy" id="3230416"/>
    <lineage>
        <taxon>Bacteria</taxon>
        <taxon>Pseudomonadati</taxon>
        <taxon>Bacteroidota</taxon>
        <taxon>Flavobacteriia</taxon>
        <taxon>Flavobacteriales</taxon>
        <taxon>Flavobacteriaceae</taxon>
        <taxon>Flavobacterium</taxon>
    </lineage>
</organism>